<evidence type="ECO:0000313" key="2">
    <source>
        <dbReference type="EMBL" id="GAI90946.1"/>
    </source>
</evidence>
<protein>
    <submittedName>
        <fullName evidence="2">Uncharacterized protein</fullName>
    </submittedName>
</protein>
<feature type="non-terminal residue" evidence="2">
    <location>
        <position position="89"/>
    </location>
</feature>
<feature type="transmembrane region" description="Helical" evidence="1">
    <location>
        <begin position="6"/>
        <end position="32"/>
    </location>
</feature>
<proteinExistence type="predicted"/>
<gene>
    <name evidence="2" type="ORF">S12H4_40173</name>
</gene>
<keyword evidence="1" id="KW-0472">Membrane</keyword>
<comment type="caution">
    <text evidence="2">The sequence shown here is derived from an EMBL/GenBank/DDBJ whole genome shotgun (WGS) entry which is preliminary data.</text>
</comment>
<name>X1THW4_9ZZZZ</name>
<keyword evidence="1" id="KW-0812">Transmembrane</keyword>
<accession>X1THW4</accession>
<dbReference type="AlphaFoldDB" id="X1THW4"/>
<dbReference type="EMBL" id="BARW01024360">
    <property type="protein sequence ID" value="GAI90946.1"/>
    <property type="molecule type" value="Genomic_DNA"/>
</dbReference>
<organism evidence="2">
    <name type="scientific">marine sediment metagenome</name>
    <dbReference type="NCBI Taxonomy" id="412755"/>
    <lineage>
        <taxon>unclassified sequences</taxon>
        <taxon>metagenomes</taxon>
        <taxon>ecological metagenomes</taxon>
    </lineage>
</organism>
<keyword evidence="1" id="KW-1133">Transmembrane helix</keyword>
<evidence type="ECO:0000256" key="1">
    <source>
        <dbReference type="SAM" id="Phobius"/>
    </source>
</evidence>
<reference evidence="2" key="1">
    <citation type="journal article" date="2014" name="Front. Microbiol.">
        <title>High frequency of phylogenetically diverse reductive dehalogenase-homologous genes in deep subseafloor sedimentary metagenomes.</title>
        <authorList>
            <person name="Kawai M."/>
            <person name="Futagami T."/>
            <person name="Toyoda A."/>
            <person name="Takaki Y."/>
            <person name="Nishi S."/>
            <person name="Hori S."/>
            <person name="Arai W."/>
            <person name="Tsubouchi T."/>
            <person name="Morono Y."/>
            <person name="Uchiyama I."/>
            <person name="Ito T."/>
            <person name="Fujiyama A."/>
            <person name="Inagaki F."/>
            <person name="Takami H."/>
        </authorList>
    </citation>
    <scope>NUCLEOTIDE SEQUENCE</scope>
    <source>
        <strain evidence="2">Expedition CK06-06</strain>
    </source>
</reference>
<sequence>MAGKRMTNIAVLLGLLFAGFTSAFIIWILVLIPLRMVKPFEFQPVELNEEIFDSVQNKISMFKGPGKSTVLTKQEVCALLKGAIEEKLG</sequence>